<feature type="region of interest" description="Disordered" evidence="1">
    <location>
        <begin position="96"/>
        <end position="124"/>
    </location>
</feature>
<evidence type="ECO:0000313" key="3">
    <source>
        <dbReference type="RefSeq" id="XP_013407696.1"/>
    </source>
</evidence>
<feature type="compositionally biased region" description="Low complexity" evidence="1">
    <location>
        <begin position="161"/>
        <end position="171"/>
    </location>
</feature>
<keyword evidence="2" id="KW-1185">Reference proteome</keyword>
<feature type="region of interest" description="Disordered" evidence="1">
    <location>
        <begin position="144"/>
        <end position="175"/>
    </location>
</feature>
<accession>A0A1S3JBY4</accession>
<gene>
    <name evidence="3" type="primary">LOC106171774</name>
</gene>
<feature type="region of interest" description="Disordered" evidence="1">
    <location>
        <begin position="380"/>
        <end position="440"/>
    </location>
</feature>
<dbReference type="AlphaFoldDB" id="A0A1S3JBY4"/>
<organism evidence="2 3">
    <name type="scientific">Lingula anatina</name>
    <name type="common">Brachiopod</name>
    <name type="synonym">Lingula unguis</name>
    <dbReference type="NCBI Taxonomy" id="7574"/>
    <lineage>
        <taxon>Eukaryota</taxon>
        <taxon>Metazoa</taxon>
        <taxon>Spiralia</taxon>
        <taxon>Lophotrochozoa</taxon>
        <taxon>Brachiopoda</taxon>
        <taxon>Linguliformea</taxon>
        <taxon>Lingulata</taxon>
        <taxon>Lingulida</taxon>
        <taxon>Linguloidea</taxon>
        <taxon>Lingulidae</taxon>
        <taxon>Lingula</taxon>
    </lineage>
</organism>
<evidence type="ECO:0000256" key="1">
    <source>
        <dbReference type="SAM" id="MobiDB-lite"/>
    </source>
</evidence>
<dbReference type="InParanoid" id="A0A1S3JBY4"/>
<proteinExistence type="predicted"/>
<name>A0A1S3JBY4_LINAN</name>
<reference evidence="3" key="1">
    <citation type="submission" date="2025-08" db="UniProtKB">
        <authorList>
            <consortium name="RefSeq"/>
        </authorList>
    </citation>
    <scope>IDENTIFICATION</scope>
    <source>
        <tissue evidence="3">Gonads</tissue>
    </source>
</reference>
<feature type="compositionally biased region" description="Polar residues" evidence="1">
    <location>
        <begin position="387"/>
        <end position="401"/>
    </location>
</feature>
<dbReference type="Proteomes" id="UP000085678">
    <property type="component" value="Unplaced"/>
</dbReference>
<feature type="compositionally biased region" description="Basic residues" evidence="1">
    <location>
        <begin position="312"/>
        <end position="323"/>
    </location>
</feature>
<feature type="compositionally biased region" description="Polar residues" evidence="1">
    <location>
        <begin position="293"/>
        <end position="303"/>
    </location>
</feature>
<sequence>MDFKQKRELMLLEKQIEKGRTNLLSRIQHEEAKLETRLMNLKLHHAVSKVLVDDALNPITLDIPSEHLPSIGNTEERKPAISDKLRKLHLGVSSSLPDLRADGNLSEDEANLQATPAKKKNSTESESGFIKTCLSLEKIPANKETKQKSMLERETEKLLGSSSSVKSSDQSDFNEFDSRGDILKRNSMSLGQLNVKECWLGDPDAIGSVRRGRRTEDERHLRRLIVRSLDDVSRKKIVGRRLYKKAEEDAERERRIQSAAAKEAKLREKQRNSFVPPYPVYFADAGLKYKDTSTTLQKTSPESVSEDSVLPSRRHSSKGHRMRKNVDVPEKAASFENLPIKFEVKTEIKRALQLEQAKRANMRPCSSPVFKSSHANHPEFIRDDISDGQNDGNQTTSTTSGAPFVHSKPPTGRSHMATKPARVRSSPLPKLLTRNHSFHL</sequence>
<dbReference type="RefSeq" id="XP_013407696.1">
    <property type="nucleotide sequence ID" value="XM_013552242.2"/>
</dbReference>
<feature type="region of interest" description="Disordered" evidence="1">
    <location>
        <begin position="293"/>
        <end position="324"/>
    </location>
</feature>
<dbReference type="GeneID" id="106171774"/>
<protein>
    <submittedName>
        <fullName evidence="3">Uncharacterized protein LOC106171774</fullName>
    </submittedName>
</protein>
<evidence type="ECO:0000313" key="2">
    <source>
        <dbReference type="Proteomes" id="UP000085678"/>
    </source>
</evidence>
<dbReference type="KEGG" id="lak:106171774"/>
<feature type="compositionally biased region" description="Basic and acidic residues" evidence="1">
    <location>
        <begin position="144"/>
        <end position="157"/>
    </location>
</feature>